<accession>A0A7Z1MIF4</accession>
<dbReference type="AlphaFoldDB" id="A0A7Z1MIF4"/>
<keyword evidence="1" id="KW-0472">Membrane</keyword>
<feature type="transmembrane region" description="Helical" evidence="1">
    <location>
        <begin position="44"/>
        <end position="66"/>
    </location>
</feature>
<dbReference type="RefSeq" id="WP_154723867.1">
    <property type="nucleotide sequence ID" value="NZ_CP065206.1"/>
</dbReference>
<evidence type="ECO:0000313" key="2">
    <source>
        <dbReference type="EMBL" id="PMP28885.1"/>
    </source>
</evidence>
<dbReference type="EMBL" id="MDBS01000029">
    <property type="protein sequence ID" value="PMP28885.1"/>
    <property type="molecule type" value="Genomic_DNA"/>
</dbReference>
<keyword evidence="1" id="KW-1133">Transmembrane helix</keyword>
<protein>
    <submittedName>
        <fullName evidence="2">Uncharacterized protein</fullName>
    </submittedName>
</protein>
<feature type="transmembrane region" description="Helical" evidence="1">
    <location>
        <begin position="78"/>
        <end position="96"/>
    </location>
</feature>
<feature type="transmembrane region" description="Helical" evidence="1">
    <location>
        <begin position="7"/>
        <end position="24"/>
    </location>
</feature>
<feature type="transmembrane region" description="Helical" evidence="1">
    <location>
        <begin position="159"/>
        <end position="183"/>
    </location>
</feature>
<reference evidence="2" key="1">
    <citation type="submission" date="2016-07" db="EMBL/GenBank/DDBJ databases">
        <authorList>
            <person name="Kauffman K."/>
            <person name="Arevalo P."/>
            <person name="Polz M.F."/>
        </authorList>
    </citation>
    <scope>NUCLEOTIDE SEQUENCE</scope>
    <source>
        <strain evidence="2">10N.222.46.E12</strain>
    </source>
</reference>
<organism evidence="2">
    <name type="scientific">Vibrio cyclitrophicus</name>
    <dbReference type="NCBI Taxonomy" id="47951"/>
    <lineage>
        <taxon>Bacteria</taxon>
        <taxon>Pseudomonadati</taxon>
        <taxon>Pseudomonadota</taxon>
        <taxon>Gammaproteobacteria</taxon>
        <taxon>Vibrionales</taxon>
        <taxon>Vibrionaceae</taxon>
        <taxon>Vibrio</taxon>
    </lineage>
</organism>
<feature type="transmembrane region" description="Helical" evidence="1">
    <location>
        <begin position="125"/>
        <end position="147"/>
    </location>
</feature>
<proteinExistence type="predicted"/>
<sequence>MDVFNNREIASATLVALVFLWASYKSNEVLPAVKLVFSSLRQTAIVITTSTLALYIVLVVLVLEHWEIWNTGQLKNTILWFVFIGFVQLFNTTKITNPKVYLQESLNSQIKLIVLVEFLVAFHSYGFFAELALVTVSSLLVCCSAFSKNKPEYQQAKKLCDYILASIGILILLDSIVTVYQAPNKFFSVETFRDFLVPMLLSVSLLPYIYAFYYFLAYERAFIKTRIYTDSKSLQRYAKWRSFFAFKGNPKMIHQWLLFSCIPEFESRKTIQASIRRFKDKQAESTV</sequence>
<evidence type="ECO:0000256" key="1">
    <source>
        <dbReference type="SAM" id="Phobius"/>
    </source>
</evidence>
<name>A0A7Z1MIF4_9VIBR</name>
<reference evidence="2" key="2">
    <citation type="journal article" date="2018" name="Nature">
        <title>A major lineage of non-tailed dsDNA viruses as unrecognized killers of marine bacteria.</title>
        <authorList>
            <person name="Kauffman K.M."/>
            <person name="Hussain F.A."/>
            <person name="Yang J."/>
            <person name="Arevalo P."/>
            <person name="Brown J.M."/>
            <person name="Chang W.K."/>
            <person name="VanInsberghe D."/>
            <person name="Elsherbini J."/>
            <person name="Sharma R.S."/>
            <person name="Cutler M.B."/>
            <person name="Kelly L."/>
            <person name="Polz M.F."/>
        </authorList>
    </citation>
    <scope>NUCLEOTIDE SEQUENCE</scope>
    <source>
        <strain evidence="2">10N.222.46.E12</strain>
    </source>
</reference>
<comment type="caution">
    <text evidence="2">The sequence shown here is derived from an EMBL/GenBank/DDBJ whole genome shotgun (WGS) entry which is preliminary data.</text>
</comment>
<feature type="transmembrane region" description="Helical" evidence="1">
    <location>
        <begin position="195"/>
        <end position="216"/>
    </location>
</feature>
<gene>
    <name evidence="2" type="ORF">BCS90_17980</name>
</gene>
<keyword evidence="1" id="KW-0812">Transmembrane</keyword>